<protein>
    <recommendedName>
        <fullName evidence="3">DUF2524 family protein</fullName>
    </recommendedName>
</protein>
<gene>
    <name evidence="1" type="ORF">IMZ08_01505</name>
</gene>
<proteinExistence type="predicted"/>
<name>A0ABR9QE00_9BACI</name>
<reference evidence="1 2" key="1">
    <citation type="submission" date="2020-10" db="EMBL/GenBank/DDBJ databases">
        <title>Bacillus sp. HD4P25, an endophyte from a halophyte.</title>
        <authorList>
            <person name="Sun J.-Q."/>
        </authorList>
    </citation>
    <scope>NUCLEOTIDE SEQUENCE [LARGE SCALE GENOMIC DNA]</scope>
    <source>
        <strain evidence="1 2">YIM 93174</strain>
    </source>
</reference>
<accession>A0ABR9QE00</accession>
<dbReference type="Proteomes" id="UP001516662">
    <property type="component" value="Unassembled WGS sequence"/>
</dbReference>
<dbReference type="RefSeq" id="WP_193534227.1">
    <property type="nucleotide sequence ID" value="NZ_JADCLJ010000006.1"/>
</dbReference>
<organism evidence="1 2">
    <name type="scientific">Litchfieldia luteola</name>
    <dbReference type="NCBI Taxonomy" id="682179"/>
    <lineage>
        <taxon>Bacteria</taxon>
        <taxon>Bacillati</taxon>
        <taxon>Bacillota</taxon>
        <taxon>Bacilli</taxon>
        <taxon>Bacillales</taxon>
        <taxon>Bacillaceae</taxon>
        <taxon>Litchfieldia</taxon>
    </lineage>
</organism>
<evidence type="ECO:0000313" key="2">
    <source>
        <dbReference type="Proteomes" id="UP001516662"/>
    </source>
</evidence>
<evidence type="ECO:0008006" key="3">
    <source>
        <dbReference type="Google" id="ProtNLM"/>
    </source>
</evidence>
<keyword evidence="2" id="KW-1185">Reference proteome</keyword>
<dbReference type="EMBL" id="JADCLJ010000006">
    <property type="protein sequence ID" value="MBE4906731.1"/>
    <property type="molecule type" value="Genomic_DNA"/>
</dbReference>
<comment type="caution">
    <text evidence="1">The sequence shown here is derived from an EMBL/GenBank/DDBJ whole genome shotgun (WGS) entry which is preliminary data.</text>
</comment>
<evidence type="ECO:0000313" key="1">
    <source>
        <dbReference type="EMBL" id="MBE4906731.1"/>
    </source>
</evidence>
<sequence>MDEQNTFEKAMNSLELAEKELIDAQTTGDAGELNQAHYQLQITKDLLNSLDESGLSNEQQLVRLNHAKEHLRHLLETEISLQ</sequence>